<feature type="compositionally biased region" description="Basic and acidic residues" evidence="1">
    <location>
        <begin position="36"/>
        <end position="46"/>
    </location>
</feature>
<organism evidence="2 3">
    <name type="scientific">Halococcus dombrowskii</name>
    <dbReference type="NCBI Taxonomy" id="179637"/>
    <lineage>
        <taxon>Archaea</taxon>
        <taxon>Methanobacteriati</taxon>
        <taxon>Methanobacteriota</taxon>
        <taxon>Stenosarchaea group</taxon>
        <taxon>Halobacteria</taxon>
        <taxon>Halobacteriales</taxon>
        <taxon>Halococcaceae</taxon>
        <taxon>Halococcus</taxon>
    </lineage>
</organism>
<dbReference type="Proteomes" id="UP001500962">
    <property type="component" value="Unassembled WGS sequence"/>
</dbReference>
<proteinExistence type="predicted"/>
<feature type="region of interest" description="Disordered" evidence="1">
    <location>
        <begin position="1"/>
        <end position="60"/>
    </location>
</feature>
<reference evidence="2" key="2">
    <citation type="submission" date="2023-12" db="EMBL/GenBank/DDBJ databases">
        <authorList>
            <person name="Sun Q."/>
            <person name="Inoue M."/>
        </authorList>
    </citation>
    <scope>NUCLEOTIDE SEQUENCE</scope>
    <source>
        <strain evidence="2">JCM 12289</strain>
    </source>
</reference>
<feature type="compositionally biased region" description="Polar residues" evidence="1">
    <location>
        <begin position="1"/>
        <end position="17"/>
    </location>
</feature>
<name>A0AAV3SLK1_HALDO</name>
<evidence type="ECO:0000313" key="3">
    <source>
        <dbReference type="Proteomes" id="UP001500962"/>
    </source>
</evidence>
<accession>A0AAV3SLK1</accession>
<sequence length="60" mass="6536">MRQVAATRTLQLSNNNTGDRKSARTRTVTESCPVRVSEHPVQRDEGPVNGGGNYDPLKVA</sequence>
<gene>
    <name evidence="2" type="ORF">GCM10008985_38900</name>
</gene>
<comment type="caution">
    <text evidence="2">The sequence shown here is derived from an EMBL/GenBank/DDBJ whole genome shotgun (WGS) entry which is preliminary data.</text>
</comment>
<evidence type="ECO:0000256" key="1">
    <source>
        <dbReference type="SAM" id="MobiDB-lite"/>
    </source>
</evidence>
<dbReference type="AlphaFoldDB" id="A0AAV3SLK1"/>
<dbReference type="EMBL" id="BAAADN010000097">
    <property type="protein sequence ID" value="GAA0478959.1"/>
    <property type="molecule type" value="Genomic_DNA"/>
</dbReference>
<protein>
    <submittedName>
        <fullName evidence="2">Uncharacterized protein</fullName>
    </submittedName>
</protein>
<reference evidence="2" key="1">
    <citation type="journal article" date="2014" name="Int. J. Syst. Evol. Microbiol.">
        <title>Complete genome sequence of Corynebacterium casei LMG S-19264T (=DSM 44701T), isolated from a smear-ripened cheese.</title>
        <authorList>
            <consortium name="US DOE Joint Genome Institute (JGI-PGF)"/>
            <person name="Walter F."/>
            <person name="Albersmeier A."/>
            <person name="Kalinowski J."/>
            <person name="Ruckert C."/>
        </authorList>
    </citation>
    <scope>NUCLEOTIDE SEQUENCE</scope>
    <source>
        <strain evidence="2">JCM 12289</strain>
    </source>
</reference>
<evidence type="ECO:0000313" key="2">
    <source>
        <dbReference type="EMBL" id="GAA0478959.1"/>
    </source>
</evidence>